<evidence type="ECO:0000256" key="2">
    <source>
        <dbReference type="ARBA" id="ARBA00022692"/>
    </source>
</evidence>
<feature type="transmembrane region" description="Helical" evidence="5">
    <location>
        <begin position="196"/>
        <end position="220"/>
    </location>
</feature>
<dbReference type="GO" id="GO:0016020">
    <property type="term" value="C:membrane"/>
    <property type="evidence" value="ECO:0007669"/>
    <property type="project" value="InterPro"/>
</dbReference>
<dbReference type="AlphaFoldDB" id="Q233H2"/>
<dbReference type="HOGENOM" id="CLU_1096147_0_0_1"/>
<sequence>MNNTTRLIVHLIFATLTLFYFNQCRKLVERGGGSFWYIIWNQHVFLTNLTHTLVTIYYIYVLYQDIIRILGVSIEKKEHFNKYTYSPITHTYFQLVLSLSMIVGLGYWSLMIVDPQLLWGKIDPQTMNAYYMMSYLHGGNHLHLYIEIFLYKQHVFINKKQKFTIDFMILSAYFTITAIQYFVFGKVVYNFQNEGLAVMIPIYILSTLAFAAFDFGFLAISTKIGLYDVSIDKEQKEAIKNGEQNTAKSQKKNN</sequence>
<protein>
    <submittedName>
        <fullName evidence="6">FAR-17a/AIG1-like protein</fullName>
    </submittedName>
</protein>
<reference evidence="7" key="1">
    <citation type="journal article" date="2006" name="PLoS Biol.">
        <title>Macronuclear genome sequence of the ciliate Tetrahymena thermophila, a model eukaryote.</title>
        <authorList>
            <person name="Eisen J.A."/>
            <person name="Coyne R.S."/>
            <person name="Wu M."/>
            <person name="Wu D."/>
            <person name="Thiagarajan M."/>
            <person name="Wortman J.R."/>
            <person name="Badger J.H."/>
            <person name="Ren Q."/>
            <person name="Amedeo P."/>
            <person name="Jones K.M."/>
            <person name="Tallon L.J."/>
            <person name="Delcher A.L."/>
            <person name="Salzberg S.L."/>
            <person name="Silva J.C."/>
            <person name="Haas B.J."/>
            <person name="Majoros W.H."/>
            <person name="Farzad M."/>
            <person name="Carlton J.M."/>
            <person name="Smith R.K. Jr."/>
            <person name="Garg J."/>
            <person name="Pearlman R.E."/>
            <person name="Karrer K.M."/>
            <person name="Sun L."/>
            <person name="Manning G."/>
            <person name="Elde N.C."/>
            <person name="Turkewitz A.P."/>
            <person name="Asai D.J."/>
            <person name="Wilkes D.E."/>
            <person name="Wang Y."/>
            <person name="Cai H."/>
            <person name="Collins K."/>
            <person name="Stewart B.A."/>
            <person name="Lee S.R."/>
            <person name="Wilamowska K."/>
            <person name="Weinberg Z."/>
            <person name="Ruzzo W.L."/>
            <person name="Wloga D."/>
            <person name="Gaertig J."/>
            <person name="Frankel J."/>
            <person name="Tsao C.-C."/>
            <person name="Gorovsky M.A."/>
            <person name="Keeling P.J."/>
            <person name="Waller R.F."/>
            <person name="Patron N.J."/>
            <person name="Cherry J.M."/>
            <person name="Stover N.A."/>
            <person name="Krieger C.J."/>
            <person name="del Toro C."/>
            <person name="Ryder H.F."/>
            <person name="Williamson S.C."/>
            <person name="Barbeau R.A."/>
            <person name="Hamilton E.P."/>
            <person name="Orias E."/>
        </authorList>
    </citation>
    <scope>NUCLEOTIDE SEQUENCE [LARGE SCALE GENOMIC DNA]</scope>
    <source>
        <strain evidence="7">SB210</strain>
    </source>
</reference>
<evidence type="ECO:0000256" key="1">
    <source>
        <dbReference type="ARBA" id="ARBA00004127"/>
    </source>
</evidence>
<keyword evidence="2 5" id="KW-0812">Transmembrane</keyword>
<evidence type="ECO:0000313" key="7">
    <source>
        <dbReference type="Proteomes" id="UP000009168"/>
    </source>
</evidence>
<dbReference type="OMA" id="QQMLAFN"/>
<keyword evidence="7" id="KW-1185">Reference proteome</keyword>
<name>Q233H2_TETTS</name>
<feature type="transmembrane region" description="Helical" evidence="5">
    <location>
        <begin position="92"/>
        <end position="110"/>
    </location>
</feature>
<dbReference type="EMBL" id="GG662770">
    <property type="protein sequence ID" value="EAR91608.1"/>
    <property type="molecule type" value="Genomic_DNA"/>
</dbReference>
<feature type="transmembrane region" description="Helical" evidence="5">
    <location>
        <begin position="7"/>
        <end position="23"/>
    </location>
</feature>
<dbReference type="InParanoid" id="Q233H2"/>
<keyword evidence="3 5" id="KW-1133">Transmembrane helix</keyword>
<dbReference type="OrthoDB" id="10660221at2759"/>
<evidence type="ECO:0000313" key="6">
    <source>
        <dbReference type="EMBL" id="EAR91608.1"/>
    </source>
</evidence>
<feature type="transmembrane region" description="Helical" evidence="5">
    <location>
        <begin position="163"/>
        <end position="184"/>
    </location>
</feature>
<dbReference type="RefSeq" id="XP_001011853.1">
    <property type="nucleotide sequence ID" value="XM_001011853.1"/>
</dbReference>
<dbReference type="InterPro" id="IPR006838">
    <property type="entry name" value="ADTRP_AIG1"/>
</dbReference>
<evidence type="ECO:0000256" key="5">
    <source>
        <dbReference type="SAM" id="Phobius"/>
    </source>
</evidence>
<dbReference type="Pfam" id="PF04750">
    <property type="entry name" value="Far-17a_AIG1"/>
    <property type="match status" value="1"/>
</dbReference>
<feature type="transmembrane region" description="Helical" evidence="5">
    <location>
        <begin position="43"/>
        <end position="63"/>
    </location>
</feature>
<proteinExistence type="predicted"/>
<gene>
    <name evidence="6" type="ORF">TTHERM_00392770</name>
</gene>
<dbReference type="GO" id="GO:0012505">
    <property type="term" value="C:endomembrane system"/>
    <property type="evidence" value="ECO:0007669"/>
    <property type="project" value="UniProtKB-SubCell"/>
</dbReference>
<organism evidence="6 7">
    <name type="scientific">Tetrahymena thermophila (strain SB210)</name>
    <dbReference type="NCBI Taxonomy" id="312017"/>
    <lineage>
        <taxon>Eukaryota</taxon>
        <taxon>Sar</taxon>
        <taxon>Alveolata</taxon>
        <taxon>Ciliophora</taxon>
        <taxon>Intramacronucleata</taxon>
        <taxon>Oligohymenophorea</taxon>
        <taxon>Hymenostomatida</taxon>
        <taxon>Tetrahymenina</taxon>
        <taxon>Tetrahymenidae</taxon>
        <taxon>Tetrahymena</taxon>
    </lineage>
</organism>
<accession>Q233H2</accession>
<dbReference type="GeneID" id="7847158"/>
<evidence type="ECO:0000256" key="3">
    <source>
        <dbReference type="ARBA" id="ARBA00022989"/>
    </source>
</evidence>
<feature type="transmembrane region" description="Helical" evidence="5">
    <location>
        <begin position="130"/>
        <end position="151"/>
    </location>
</feature>
<dbReference type="KEGG" id="tet:TTHERM_00392770"/>
<dbReference type="Proteomes" id="UP000009168">
    <property type="component" value="Unassembled WGS sequence"/>
</dbReference>
<evidence type="ECO:0000256" key="4">
    <source>
        <dbReference type="ARBA" id="ARBA00023136"/>
    </source>
</evidence>
<comment type="subcellular location">
    <subcellularLocation>
        <location evidence="1">Endomembrane system</location>
        <topology evidence="1">Multi-pass membrane protein</topology>
    </subcellularLocation>
</comment>
<keyword evidence="4 5" id="KW-0472">Membrane</keyword>